<dbReference type="AlphaFoldDB" id="A0A068USU3"/>
<proteinExistence type="predicted"/>
<accession>A0A068USU3</accession>
<dbReference type="SUPFAM" id="SSF56219">
    <property type="entry name" value="DNase I-like"/>
    <property type="match status" value="1"/>
</dbReference>
<evidence type="ECO:0000313" key="1">
    <source>
        <dbReference type="EMBL" id="CDP11382.1"/>
    </source>
</evidence>
<reference evidence="2" key="1">
    <citation type="journal article" date="2014" name="Science">
        <title>The coffee genome provides insight into the convergent evolution of caffeine biosynthesis.</title>
        <authorList>
            <person name="Denoeud F."/>
            <person name="Carretero-Paulet L."/>
            <person name="Dereeper A."/>
            <person name="Droc G."/>
            <person name="Guyot R."/>
            <person name="Pietrella M."/>
            <person name="Zheng C."/>
            <person name="Alberti A."/>
            <person name="Anthony F."/>
            <person name="Aprea G."/>
            <person name="Aury J.M."/>
            <person name="Bento P."/>
            <person name="Bernard M."/>
            <person name="Bocs S."/>
            <person name="Campa C."/>
            <person name="Cenci A."/>
            <person name="Combes M.C."/>
            <person name="Crouzillat D."/>
            <person name="Da Silva C."/>
            <person name="Daddiego L."/>
            <person name="De Bellis F."/>
            <person name="Dussert S."/>
            <person name="Garsmeur O."/>
            <person name="Gayraud T."/>
            <person name="Guignon V."/>
            <person name="Jahn K."/>
            <person name="Jamilloux V."/>
            <person name="Joet T."/>
            <person name="Labadie K."/>
            <person name="Lan T."/>
            <person name="Leclercq J."/>
            <person name="Lepelley M."/>
            <person name="Leroy T."/>
            <person name="Li L.T."/>
            <person name="Librado P."/>
            <person name="Lopez L."/>
            <person name="Munoz A."/>
            <person name="Noel B."/>
            <person name="Pallavicini A."/>
            <person name="Perrotta G."/>
            <person name="Poncet V."/>
            <person name="Pot D."/>
            <person name="Priyono X."/>
            <person name="Rigoreau M."/>
            <person name="Rouard M."/>
            <person name="Rozas J."/>
            <person name="Tranchant-Dubreuil C."/>
            <person name="VanBuren R."/>
            <person name="Zhang Q."/>
            <person name="Andrade A.C."/>
            <person name="Argout X."/>
            <person name="Bertrand B."/>
            <person name="de Kochko A."/>
            <person name="Graziosi G."/>
            <person name="Henry R.J."/>
            <person name="Jayarama X."/>
            <person name="Ming R."/>
            <person name="Nagai C."/>
            <person name="Rounsley S."/>
            <person name="Sankoff D."/>
            <person name="Giuliano G."/>
            <person name="Albert V.A."/>
            <person name="Wincker P."/>
            <person name="Lashermes P."/>
        </authorList>
    </citation>
    <scope>NUCLEOTIDE SEQUENCE [LARGE SCALE GENOMIC DNA]</scope>
    <source>
        <strain evidence="2">cv. DH200-94</strain>
    </source>
</reference>
<gene>
    <name evidence="1" type="ORF">GSCOC_T00033611001</name>
</gene>
<evidence type="ECO:0000313" key="2">
    <source>
        <dbReference type="Proteomes" id="UP000295252"/>
    </source>
</evidence>
<organism evidence="1 2">
    <name type="scientific">Coffea canephora</name>
    <name type="common">Robusta coffee</name>
    <dbReference type="NCBI Taxonomy" id="49390"/>
    <lineage>
        <taxon>Eukaryota</taxon>
        <taxon>Viridiplantae</taxon>
        <taxon>Streptophyta</taxon>
        <taxon>Embryophyta</taxon>
        <taxon>Tracheophyta</taxon>
        <taxon>Spermatophyta</taxon>
        <taxon>Magnoliopsida</taxon>
        <taxon>eudicotyledons</taxon>
        <taxon>Gunneridae</taxon>
        <taxon>Pentapetalae</taxon>
        <taxon>asterids</taxon>
        <taxon>lamiids</taxon>
        <taxon>Gentianales</taxon>
        <taxon>Rubiaceae</taxon>
        <taxon>Ixoroideae</taxon>
        <taxon>Gardenieae complex</taxon>
        <taxon>Bertiereae - Coffeeae clade</taxon>
        <taxon>Coffeeae</taxon>
        <taxon>Coffea</taxon>
    </lineage>
</organism>
<dbReference type="Gramene" id="CDP11382">
    <property type="protein sequence ID" value="CDP11382"/>
    <property type="gene ID" value="GSCOC_T00033611001"/>
</dbReference>
<dbReference type="InterPro" id="IPR036691">
    <property type="entry name" value="Endo/exonu/phosph_ase_sf"/>
</dbReference>
<sequence length="122" mass="14462">MVSEKGSDKRWIMTGVYGRKNPKERRRLWRRELERMASNFYEPWIVAGDSNAVSSSEDKLGGLRPPRVPTLKFRTMISDFHFMELHKGKRNLPTLLLSWYNPLLAEPLCLHLREIDQMRKTF</sequence>
<dbReference type="InParanoid" id="A0A068USU3"/>
<dbReference type="Gene3D" id="3.60.10.10">
    <property type="entry name" value="Endonuclease/exonuclease/phosphatase"/>
    <property type="match status" value="1"/>
</dbReference>
<name>A0A068USU3_COFCA</name>
<protein>
    <recommendedName>
        <fullName evidence="3">Endonuclease/exonuclease/phosphatase domain-containing protein</fullName>
    </recommendedName>
</protein>
<dbReference type="EMBL" id="HG739139">
    <property type="protein sequence ID" value="CDP11382.1"/>
    <property type="molecule type" value="Genomic_DNA"/>
</dbReference>
<dbReference type="Proteomes" id="UP000295252">
    <property type="component" value="Chromosome II"/>
</dbReference>
<keyword evidence="2" id="KW-1185">Reference proteome</keyword>
<evidence type="ECO:0008006" key="3">
    <source>
        <dbReference type="Google" id="ProtNLM"/>
    </source>
</evidence>